<keyword evidence="6" id="KW-1185">Reference proteome</keyword>
<dbReference type="InParanoid" id="D8SHH7"/>
<feature type="domain" description="Plastid lipid-associated protein/fibrillin conserved" evidence="4">
    <location>
        <begin position="26"/>
        <end position="241"/>
    </location>
</feature>
<dbReference type="FunCoup" id="D8SHH7">
    <property type="interactions" value="1222"/>
</dbReference>
<dbReference type="Gramene" id="EFJ16114">
    <property type="protein sequence ID" value="EFJ16114"/>
    <property type="gene ID" value="SELMODRAFT_422148"/>
</dbReference>
<reference evidence="5 6" key="1">
    <citation type="journal article" date="2011" name="Science">
        <title>The Selaginella genome identifies genetic changes associated with the evolution of vascular plants.</title>
        <authorList>
            <person name="Banks J.A."/>
            <person name="Nishiyama T."/>
            <person name="Hasebe M."/>
            <person name="Bowman J.L."/>
            <person name="Gribskov M."/>
            <person name="dePamphilis C."/>
            <person name="Albert V.A."/>
            <person name="Aono N."/>
            <person name="Aoyama T."/>
            <person name="Ambrose B.A."/>
            <person name="Ashton N.W."/>
            <person name="Axtell M.J."/>
            <person name="Barker E."/>
            <person name="Barker M.S."/>
            <person name="Bennetzen J.L."/>
            <person name="Bonawitz N.D."/>
            <person name="Chapple C."/>
            <person name="Cheng C."/>
            <person name="Correa L.G."/>
            <person name="Dacre M."/>
            <person name="DeBarry J."/>
            <person name="Dreyer I."/>
            <person name="Elias M."/>
            <person name="Engstrom E.M."/>
            <person name="Estelle M."/>
            <person name="Feng L."/>
            <person name="Finet C."/>
            <person name="Floyd S.K."/>
            <person name="Frommer W.B."/>
            <person name="Fujita T."/>
            <person name="Gramzow L."/>
            <person name="Gutensohn M."/>
            <person name="Harholt J."/>
            <person name="Hattori M."/>
            <person name="Heyl A."/>
            <person name="Hirai T."/>
            <person name="Hiwatashi Y."/>
            <person name="Ishikawa M."/>
            <person name="Iwata M."/>
            <person name="Karol K.G."/>
            <person name="Koehler B."/>
            <person name="Kolukisaoglu U."/>
            <person name="Kubo M."/>
            <person name="Kurata T."/>
            <person name="Lalonde S."/>
            <person name="Li K."/>
            <person name="Li Y."/>
            <person name="Litt A."/>
            <person name="Lyons E."/>
            <person name="Manning G."/>
            <person name="Maruyama T."/>
            <person name="Michael T.P."/>
            <person name="Mikami K."/>
            <person name="Miyazaki S."/>
            <person name="Morinaga S."/>
            <person name="Murata T."/>
            <person name="Mueller-Roeber B."/>
            <person name="Nelson D.R."/>
            <person name="Obara M."/>
            <person name="Oguri Y."/>
            <person name="Olmstead R.G."/>
            <person name="Onodera N."/>
            <person name="Petersen B.L."/>
            <person name="Pils B."/>
            <person name="Prigge M."/>
            <person name="Rensing S.A."/>
            <person name="Riano-Pachon D.M."/>
            <person name="Roberts A.W."/>
            <person name="Sato Y."/>
            <person name="Scheller H.V."/>
            <person name="Schulz B."/>
            <person name="Schulz C."/>
            <person name="Shakirov E.V."/>
            <person name="Shibagaki N."/>
            <person name="Shinohara N."/>
            <person name="Shippen D.E."/>
            <person name="Soerensen I."/>
            <person name="Sotooka R."/>
            <person name="Sugimoto N."/>
            <person name="Sugita M."/>
            <person name="Sumikawa N."/>
            <person name="Tanurdzic M."/>
            <person name="Theissen G."/>
            <person name="Ulvskov P."/>
            <person name="Wakazuki S."/>
            <person name="Weng J.K."/>
            <person name="Willats W.W."/>
            <person name="Wipf D."/>
            <person name="Wolf P.G."/>
            <person name="Yang L."/>
            <person name="Zimmer A.D."/>
            <person name="Zhu Q."/>
            <person name="Mitros T."/>
            <person name="Hellsten U."/>
            <person name="Loque D."/>
            <person name="Otillar R."/>
            <person name="Salamov A."/>
            <person name="Schmutz J."/>
            <person name="Shapiro H."/>
            <person name="Lindquist E."/>
            <person name="Lucas S."/>
            <person name="Rokhsar D."/>
            <person name="Grigoriev I.V."/>
        </authorList>
    </citation>
    <scope>NUCLEOTIDE SEQUENCE [LARGE SCALE GENOMIC DNA]</scope>
</reference>
<dbReference type="AlphaFoldDB" id="D8SHH7"/>
<dbReference type="OMA" id="FECKGCT"/>
<dbReference type="KEGG" id="smo:SELMODRAFT_422148"/>
<gene>
    <name evidence="5" type="ORF">SELMODRAFT_422148</name>
</gene>
<dbReference type="GO" id="GO:0009535">
    <property type="term" value="C:chloroplast thylakoid membrane"/>
    <property type="evidence" value="ECO:0000318"/>
    <property type="project" value="GO_Central"/>
</dbReference>
<dbReference type="STRING" id="88036.D8SHH7"/>
<organism evidence="6">
    <name type="scientific">Selaginella moellendorffii</name>
    <name type="common">Spikemoss</name>
    <dbReference type="NCBI Taxonomy" id="88036"/>
    <lineage>
        <taxon>Eukaryota</taxon>
        <taxon>Viridiplantae</taxon>
        <taxon>Streptophyta</taxon>
        <taxon>Embryophyta</taxon>
        <taxon>Tracheophyta</taxon>
        <taxon>Lycopodiopsida</taxon>
        <taxon>Selaginellales</taxon>
        <taxon>Selaginellaceae</taxon>
        <taxon>Selaginella</taxon>
    </lineage>
</organism>
<name>D8SHH7_SELML</name>
<dbReference type="OrthoDB" id="550273at2759"/>
<comment type="subcellular location">
    <subcellularLocation>
        <location evidence="1">Plastid</location>
    </subcellularLocation>
</comment>
<dbReference type="Proteomes" id="UP000001514">
    <property type="component" value="Unassembled WGS sequence"/>
</dbReference>
<evidence type="ECO:0000256" key="3">
    <source>
        <dbReference type="SAM" id="MobiDB-lite"/>
    </source>
</evidence>
<keyword evidence="2" id="KW-0934">Plastid</keyword>
<dbReference type="InterPro" id="IPR006843">
    <property type="entry name" value="PAP/fibrillin_dom"/>
</dbReference>
<evidence type="ECO:0000313" key="5">
    <source>
        <dbReference type="EMBL" id="EFJ16114.1"/>
    </source>
</evidence>
<dbReference type="InterPro" id="IPR039633">
    <property type="entry name" value="PAP"/>
</dbReference>
<dbReference type="eggNOG" id="ENOG502QRYX">
    <property type="taxonomic scope" value="Eukaryota"/>
</dbReference>
<dbReference type="EMBL" id="GL377620">
    <property type="protein sequence ID" value="EFJ16114.1"/>
    <property type="molecule type" value="Genomic_DNA"/>
</dbReference>
<protein>
    <recommendedName>
        <fullName evidence="4">Plastid lipid-associated protein/fibrillin conserved domain-containing protein</fullName>
    </recommendedName>
</protein>
<dbReference type="HOGENOM" id="CLU_052102_0_0_1"/>
<evidence type="ECO:0000256" key="1">
    <source>
        <dbReference type="ARBA" id="ARBA00004474"/>
    </source>
</evidence>
<dbReference type="PANTHER" id="PTHR31906">
    <property type="entry name" value="PLASTID-LIPID-ASSOCIATED PROTEIN 4, CHLOROPLASTIC-RELATED"/>
    <property type="match status" value="1"/>
</dbReference>
<sequence length="247" mass="27222">MARLSSCSRASAALQSHQERTRDLHKAKMSLLKAVIDTSRGSRASQDQRALLEESMVEVESFDAGTALDLDKLDGTWLLQYTSASDVLSILQAGEFPFFKAGQIYQKFECKGRFDGGQVVNVVRWSIPGLLQDGEGATLFVTAGFSVVSARTIQLEFKEARLGEVLISEELQALLAPAVLPRTFLNLQILQAINSLDVRVPLRGRRPSNERRSLGLLYYLTYLDNDMLLGRAIGSGGVFVFGKTQSF</sequence>
<evidence type="ECO:0000259" key="4">
    <source>
        <dbReference type="Pfam" id="PF04755"/>
    </source>
</evidence>
<evidence type="ECO:0000256" key="2">
    <source>
        <dbReference type="ARBA" id="ARBA00022640"/>
    </source>
</evidence>
<dbReference type="Pfam" id="PF04755">
    <property type="entry name" value="PAP_fibrillin"/>
    <property type="match status" value="1"/>
</dbReference>
<accession>D8SHH7</accession>
<evidence type="ECO:0000313" key="6">
    <source>
        <dbReference type="Proteomes" id="UP000001514"/>
    </source>
</evidence>
<feature type="region of interest" description="Disordered" evidence="3">
    <location>
        <begin position="1"/>
        <end position="21"/>
    </location>
</feature>
<feature type="compositionally biased region" description="Low complexity" evidence="3">
    <location>
        <begin position="1"/>
        <end position="14"/>
    </location>
</feature>
<proteinExistence type="predicted"/>